<dbReference type="SUPFAM" id="SSF54506">
    <property type="entry name" value="Diaminopimelate epimerase-like"/>
    <property type="match status" value="1"/>
</dbReference>
<accession>A0A5B9QVN9</accession>
<feature type="active site" evidence="3">
    <location>
        <position position="47"/>
    </location>
</feature>
<evidence type="ECO:0000256" key="3">
    <source>
        <dbReference type="PIRSR" id="PIRSR016184-1"/>
    </source>
</evidence>
<keyword evidence="5" id="KW-1185">Reference proteome</keyword>
<dbReference type="PANTHER" id="PTHR13774:SF17">
    <property type="entry name" value="PHENAZINE BIOSYNTHESIS-LIKE DOMAIN-CONTAINING PROTEIN"/>
    <property type="match status" value="1"/>
</dbReference>
<dbReference type="EMBL" id="CP042913">
    <property type="protein sequence ID" value="QEG37993.1"/>
    <property type="molecule type" value="Genomic_DNA"/>
</dbReference>
<protein>
    <submittedName>
        <fullName evidence="4">Trans-2,3-dihydro-3-hydroxyanthranilate isomerase</fullName>
        <ecNumber evidence="4">5.3.3.17</ecNumber>
    </submittedName>
</protein>
<evidence type="ECO:0000313" key="5">
    <source>
        <dbReference type="Proteomes" id="UP000323917"/>
    </source>
</evidence>
<dbReference type="AlphaFoldDB" id="A0A5B9QVN9"/>
<dbReference type="PANTHER" id="PTHR13774">
    <property type="entry name" value="PHENAZINE BIOSYNTHESIS PROTEIN"/>
    <property type="match status" value="1"/>
</dbReference>
<evidence type="ECO:0000313" key="4">
    <source>
        <dbReference type="EMBL" id="QEG37993.1"/>
    </source>
</evidence>
<dbReference type="KEGG" id="bgok:Pr1d_53410"/>
<dbReference type="NCBIfam" id="TIGR00654">
    <property type="entry name" value="PhzF_family"/>
    <property type="match status" value="1"/>
</dbReference>
<proteinExistence type="inferred from homology"/>
<evidence type="ECO:0000256" key="2">
    <source>
        <dbReference type="ARBA" id="ARBA00023235"/>
    </source>
</evidence>
<dbReference type="Pfam" id="PF02567">
    <property type="entry name" value="PhzC-PhzF"/>
    <property type="match status" value="1"/>
</dbReference>
<sequence>MTAIPCWQIDAFTQVPFSGNPAAICWIDCDAPIEWMQAVANEMNLSETAFVRRQADDYSLRWFTPEVEVSLCGHATLASAHALWTADLHSRKEPIRFHTQSGVLTCRLTDETIEMDFPSKPSLNAEPPEGLLEALGLESVVEVRKNGMDHLIVVNRAETVRSLKPDFGKLKSIPTRGTIVTSESDDDSYDFVSRFFAPAVGIDEDPVTGSAHCCLGPYWAAELGKRELVALQASRRKGVVQVRVADNRVILGGQAVTVWRGELEAVPC</sequence>
<gene>
    <name evidence="4" type="primary">phzF</name>
    <name evidence="4" type="ORF">Pr1d_53410</name>
</gene>
<evidence type="ECO:0000256" key="1">
    <source>
        <dbReference type="ARBA" id="ARBA00008270"/>
    </source>
</evidence>
<dbReference type="EC" id="5.3.3.17" evidence="4"/>
<dbReference type="InterPro" id="IPR003719">
    <property type="entry name" value="Phenazine_PhzF-like"/>
</dbReference>
<dbReference type="PIRSF" id="PIRSF016184">
    <property type="entry name" value="PhzC_PhzF"/>
    <property type="match status" value="1"/>
</dbReference>
<dbReference type="OrthoDB" id="9788221at2"/>
<keyword evidence="2 4" id="KW-0413">Isomerase</keyword>
<name>A0A5B9QVN9_9BACT</name>
<dbReference type="GO" id="GO:0102943">
    <property type="term" value="F:trans-2,3-dihydro-3-hydroxy-anthranilate isomerase activity"/>
    <property type="evidence" value="ECO:0007669"/>
    <property type="project" value="UniProtKB-EC"/>
</dbReference>
<organism evidence="4 5">
    <name type="scientific">Bythopirellula goksoeyrii</name>
    <dbReference type="NCBI Taxonomy" id="1400387"/>
    <lineage>
        <taxon>Bacteria</taxon>
        <taxon>Pseudomonadati</taxon>
        <taxon>Planctomycetota</taxon>
        <taxon>Planctomycetia</taxon>
        <taxon>Pirellulales</taxon>
        <taxon>Lacipirellulaceae</taxon>
        <taxon>Bythopirellula</taxon>
    </lineage>
</organism>
<dbReference type="Proteomes" id="UP000323917">
    <property type="component" value="Chromosome"/>
</dbReference>
<comment type="similarity">
    <text evidence="1">Belongs to the PhzF family.</text>
</comment>
<dbReference type="RefSeq" id="WP_148076155.1">
    <property type="nucleotide sequence ID" value="NZ_CP042913.1"/>
</dbReference>
<dbReference type="GO" id="GO:0005737">
    <property type="term" value="C:cytoplasm"/>
    <property type="evidence" value="ECO:0007669"/>
    <property type="project" value="TreeGrafter"/>
</dbReference>
<reference evidence="4 5" key="1">
    <citation type="submission" date="2019-08" db="EMBL/GenBank/DDBJ databases">
        <title>Deep-cultivation of Planctomycetes and their phenomic and genomic characterization uncovers novel biology.</title>
        <authorList>
            <person name="Wiegand S."/>
            <person name="Jogler M."/>
            <person name="Boedeker C."/>
            <person name="Pinto D."/>
            <person name="Vollmers J."/>
            <person name="Rivas-Marin E."/>
            <person name="Kohn T."/>
            <person name="Peeters S.H."/>
            <person name="Heuer A."/>
            <person name="Rast P."/>
            <person name="Oberbeckmann S."/>
            <person name="Bunk B."/>
            <person name="Jeske O."/>
            <person name="Meyerdierks A."/>
            <person name="Storesund J.E."/>
            <person name="Kallscheuer N."/>
            <person name="Luecker S."/>
            <person name="Lage O.M."/>
            <person name="Pohl T."/>
            <person name="Merkel B.J."/>
            <person name="Hornburger P."/>
            <person name="Mueller R.-W."/>
            <person name="Bruemmer F."/>
            <person name="Labrenz M."/>
            <person name="Spormann A.M."/>
            <person name="Op den Camp H."/>
            <person name="Overmann J."/>
            <person name="Amann R."/>
            <person name="Jetten M.S.M."/>
            <person name="Mascher T."/>
            <person name="Medema M.H."/>
            <person name="Devos D.P."/>
            <person name="Kaster A.-K."/>
            <person name="Ovreas L."/>
            <person name="Rohde M."/>
            <person name="Galperin M.Y."/>
            <person name="Jogler C."/>
        </authorList>
    </citation>
    <scope>NUCLEOTIDE SEQUENCE [LARGE SCALE GENOMIC DNA]</scope>
    <source>
        <strain evidence="4 5">Pr1d</strain>
    </source>
</reference>
<dbReference type="Gene3D" id="3.10.310.10">
    <property type="entry name" value="Diaminopimelate Epimerase, Chain A, domain 1"/>
    <property type="match status" value="2"/>
</dbReference>